<accession>A0ACB7SJI0</accession>
<dbReference type="Proteomes" id="UP000821845">
    <property type="component" value="Chromosome 4"/>
</dbReference>
<keyword evidence="2" id="KW-1185">Reference proteome</keyword>
<dbReference type="EMBL" id="CM023484">
    <property type="protein sequence ID" value="KAH6934064.1"/>
    <property type="molecule type" value="Genomic_DNA"/>
</dbReference>
<name>A0ACB7SJI0_HYAAI</name>
<evidence type="ECO:0000313" key="2">
    <source>
        <dbReference type="Proteomes" id="UP000821845"/>
    </source>
</evidence>
<protein>
    <submittedName>
        <fullName evidence="1">Uncharacterized protein</fullName>
    </submittedName>
</protein>
<comment type="caution">
    <text evidence="1">The sequence shown here is derived from an EMBL/GenBank/DDBJ whole genome shotgun (WGS) entry which is preliminary data.</text>
</comment>
<reference evidence="1" key="1">
    <citation type="submission" date="2020-05" db="EMBL/GenBank/DDBJ databases">
        <title>Large-scale comparative analyses of tick genomes elucidate their genetic diversity and vector capacities.</title>
        <authorList>
            <person name="Jia N."/>
            <person name="Wang J."/>
            <person name="Shi W."/>
            <person name="Du L."/>
            <person name="Sun Y."/>
            <person name="Zhan W."/>
            <person name="Jiang J."/>
            <person name="Wang Q."/>
            <person name="Zhang B."/>
            <person name="Ji P."/>
            <person name="Sakyi L.B."/>
            <person name="Cui X."/>
            <person name="Yuan T."/>
            <person name="Jiang B."/>
            <person name="Yang W."/>
            <person name="Lam T.T.-Y."/>
            <person name="Chang Q."/>
            <person name="Ding S."/>
            <person name="Wang X."/>
            <person name="Zhu J."/>
            <person name="Ruan X."/>
            <person name="Zhao L."/>
            <person name="Wei J."/>
            <person name="Que T."/>
            <person name="Du C."/>
            <person name="Cheng J."/>
            <person name="Dai P."/>
            <person name="Han X."/>
            <person name="Huang E."/>
            <person name="Gao Y."/>
            <person name="Liu J."/>
            <person name="Shao H."/>
            <person name="Ye R."/>
            <person name="Li L."/>
            <person name="Wei W."/>
            <person name="Wang X."/>
            <person name="Wang C."/>
            <person name="Yang T."/>
            <person name="Huo Q."/>
            <person name="Li W."/>
            <person name="Guo W."/>
            <person name="Chen H."/>
            <person name="Zhou L."/>
            <person name="Ni X."/>
            <person name="Tian J."/>
            <person name="Zhou Y."/>
            <person name="Sheng Y."/>
            <person name="Liu T."/>
            <person name="Pan Y."/>
            <person name="Xia L."/>
            <person name="Li J."/>
            <person name="Zhao F."/>
            <person name="Cao W."/>
        </authorList>
    </citation>
    <scope>NUCLEOTIDE SEQUENCE</scope>
    <source>
        <strain evidence="1">Hyas-2018</strain>
    </source>
</reference>
<proteinExistence type="predicted"/>
<evidence type="ECO:0000313" key="1">
    <source>
        <dbReference type="EMBL" id="KAH6934064.1"/>
    </source>
</evidence>
<gene>
    <name evidence="1" type="ORF">HPB50_019868</name>
</gene>
<organism evidence="1 2">
    <name type="scientific">Hyalomma asiaticum</name>
    <name type="common">Tick</name>
    <dbReference type="NCBI Taxonomy" id="266040"/>
    <lineage>
        <taxon>Eukaryota</taxon>
        <taxon>Metazoa</taxon>
        <taxon>Ecdysozoa</taxon>
        <taxon>Arthropoda</taxon>
        <taxon>Chelicerata</taxon>
        <taxon>Arachnida</taxon>
        <taxon>Acari</taxon>
        <taxon>Parasitiformes</taxon>
        <taxon>Ixodida</taxon>
        <taxon>Ixodoidea</taxon>
        <taxon>Ixodidae</taxon>
        <taxon>Hyalomminae</taxon>
        <taxon>Hyalomma</taxon>
    </lineage>
</organism>
<sequence>MEEAQTPHCTKTMGHDQRGTECVKLGWARGGRVGERPRPQSPEEQGGARVITTTTVSQDNSLLAAERKRPRHDEQGTATVGTPCSAR</sequence>